<feature type="transmembrane region" description="Helical" evidence="6">
    <location>
        <begin position="338"/>
        <end position="357"/>
    </location>
</feature>
<dbReference type="GO" id="GO:0016874">
    <property type="term" value="F:ligase activity"/>
    <property type="evidence" value="ECO:0007669"/>
    <property type="project" value="UniProtKB-KW"/>
</dbReference>
<reference evidence="8" key="5">
    <citation type="journal article" date="2004" name="J. Steroid Biochem. Mol. Biol.">
        <title>The genes encoding the hydroxylase of 3-hydroxy-9,10-secoandrosta-1,3,5(10)-triene-9,17-dione in steroid degradation in Comamonas testosteroni TA441.</title>
        <authorList>
            <person name="Horinouchi M."/>
            <person name="Hayashi T."/>
            <person name="Kudo T."/>
        </authorList>
    </citation>
    <scope>NUCLEOTIDE SEQUENCE</scope>
    <source>
        <strain evidence="8">T441</strain>
    </source>
</reference>
<proteinExistence type="predicted"/>
<reference evidence="8" key="4">
    <citation type="journal article" date="2004" name="Biochem. Biophys. Res. Commun.">
        <title>Steroid degradation gene cluster of Comamonas testosteroni consisting of 18 putative genes from meta-cleavage enzyme gene tesB to regulator gene tesR.</title>
        <authorList>
            <person name="Horinouchi M."/>
            <person name="Kurita T."/>
            <person name="Yamamoto T."/>
            <person name="Hatori E."/>
            <person name="Hayashi T."/>
            <person name="Kudo T."/>
        </authorList>
    </citation>
    <scope>NUCLEOTIDE SEQUENCE</scope>
    <source>
        <strain evidence="8">T441</strain>
    </source>
</reference>
<feature type="transmembrane region" description="Helical" evidence="6">
    <location>
        <begin position="266"/>
        <end position="285"/>
    </location>
</feature>
<dbReference type="InterPro" id="IPR036259">
    <property type="entry name" value="MFS_trans_sf"/>
</dbReference>
<dbReference type="PANTHER" id="PTHR23505">
    <property type="entry name" value="SPINSTER"/>
    <property type="match status" value="1"/>
</dbReference>
<feature type="transmembrane region" description="Helical" evidence="6">
    <location>
        <begin position="305"/>
        <end position="326"/>
    </location>
</feature>
<comment type="subcellular location">
    <subcellularLocation>
        <location evidence="1">Membrane</location>
        <topology evidence="1">Multi-pass membrane protein</topology>
    </subcellularLocation>
</comment>
<reference evidence="8" key="1">
    <citation type="journal article" date="2001" name="Microbiology">
        <title>Meta-cleavage enzyme gene tesB is necessary for testosterone degradation in Comamonas testosteroni TA441.</title>
        <authorList>
            <person name="Horinouchi M."/>
            <person name="Hayashi T."/>
            <person name="Taguchi K."/>
            <person name="Arai H."/>
            <person name="Kudo T."/>
        </authorList>
    </citation>
    <scope>NUCLEOTIDE SEQUENCE</scope>
    <source>
        <strain evidence="8">T441</strain>
    </source>
</reference>
<dbReference type="InterPro" id="IPR011701">
    <property type="entry name" value="MFS"/>
</dbReference>
<dbReference type="SUPFAM" id="SSF103473">
    <property type="entry name" value="MFS general substrate transporter"/>
    <property type="match status" value="1"/>
</dbReference>
<dbReference type="InterPro" id="IPR020846">
    <property type="entry name" value="MFS_dom"/>
</dbReference>
<evidence type="ECO:0000256" key="3">
    <source>
        <dbReference type="ARBA" id="ARBA00022692"/>
    </source>
</evidence>
<keyword evidence="8" id="KW-0436">Ligase</keyword>
<evidence type="ECO:0000256" key="4">
    <source>
        <dbReference type="ARBA" id="ARBA00022989"/>
    </source>
</evidence>
<dbReference type="CDD" id="cd17328">
    <property type="entry name" value="MFS_spinster_like"/>
    <property type="match status" value="1"/>
</dbReference>
<dbReference type="PANTHER" id="PTHR23505:SF79">
    <property type="entry name" value="PROTEIN SPINSTER"/>
    <property type="match status" value="1"/>
</dbReference>
<reference evidence="8" key="9">
    <citation type="journal article" date="2010" name="J. Steroid Biochem. Mol. Biol.">
        <title>Steroid degradation genes in Comamonas testosteroni TA441: Isolation of genes encoding a ?4(5)-isomerase and 3?- and 3?-dehydrogenases and evidence for a 100 kb steroid degradation gene hot spot.</title>
        <authorList>
            <person name="Horinouchi M."/>
            <person name="Kurita T."/>
            <person name="Hayashi T."/>
            <person name="Kudo T."/>
        </authorList>
    </citation>
    <scope>NUCLEOTIDE SEQUENCE</scope>
    <source>
        <strain evidence="8">T441</strain>
    </source>
</reference>
<dbReference type="InterPro" id="IPR044770">
    <property type="entry name" value="MFS_spinster-like"/>
</dbReference>
<dbReference type="GO" id="GO:0016020">
    <property type="term" value="C:membrane"/>
    <property type="evidence" value="ECO:0007669"/>
    <property type="project" value="UniProtKB-SubCell"/>
</dbReference>
<name>A0A0A8ICD7_COMTE</name>
<reference evidence="8" key="8">
    <citation type="journal article" date="2008" name="J. Bacteriol.">
        <title>Identification of genes involved in inversion of stereochemistry of a C-12 hydroxyl group in the catabolism of cholic acid by Comamonas testosteroni TA441.</title>
        <authorList>
            <person name="Horinouchi M."/>
            <person name="Hayashi T."/>
            <person name="Koshino H."/>
            <person name="Malon M."/>
            <person name="Yamamoto T."/>
            <person name="Kudo T."/>
        </authorList>
    </citation>
    <scope>NUCLEOTIDE SEQUENCE</scope>
    <source>
        <strain evidence="8">T441</strain>
    </source>
</reference>
<feature type="transmembrane region" description="Helical" evidence="6">
    <location>
        <begin position="92"/>
        <end position="113"/>
    </location>
</feature>
<sequence>MCRVLFTGHTSLHSIHVAEITFFRRQEMSASAVARVPQAASARVMPVSNVTGWRRHYLLLVLLLVYGVSMIDRQIMGVLIQPIKQEMGVSDSAMGLLTGLAFALFYSILAVPFGRFADRTNRRNLIAWCCAGWSVATGLCGMAVGFWSLTAARVGVAVGEAGSTAASTTMIADIYPPEQRSRAMSVFSLGPHLGSLVGLGVGAWIAQHYGWRSAFLWLALPGVLVAVLLRLTCREPVRGAQDGRPAAQAVAEKFGDVMAALARNKAFVGLGLASMLMAFSGYAIGMWNTAFLVRSHGLQLKDAGAIMGFIGGPGAIFGALLSGWITDLMARRDVRWQIGVPVLGTLISIPLGLAFYLNDSAGQWTLAGLQIPHAIAYYGLFSIFSSFWAAPVFAALTNVIASSRLATSLSIYNLLLTAVGGGLGPLTVGLLSDAFIVRAGSESLRWALVCMLAFYALALLIYAWTIKPYASMVTTKKIV</sequence>
<evidence type="ECO:0000256" key="2">
    <source>
        <dbReference type="ARBA" id="ARBA00022448"/>
    </source>
</evidence>
<evidence type="ECO:0000313" key="8">
    <source>
        <dbReference type="EMBL" id="BAP91359.1"/>
    </source>
</evidence>
<reference evidence="8" key="12">
    <citation type="journal article" date="2014" name="J. Steroid Biochem. Mol. Biol.">
        <title>Identification of 9?-hydroxy-17-oxo-1,2,3,4,10,19-hexanorandrost-6-en-5-oic acid and ?-oxidation products of the C-17 side chain in cholic acid degradation by Comamonas testosteroni TA441.</title>
        <authorList>
            <person name="Horinouchi M."/>
            <person name="Hayashi T."/>
            <person name="Koshino H."/>
            <person name="Malon M."/>
            <person name="Hirota H."/>
            <person name="Kudo T."/>
        </authorList>
    </citation>
    <scope>NUCLEOTIDE SEQUENCE</scope>
    <source>
        <strain evidence="8">T441</strain>
    </source>
</reference>
<feature type="transmembrane region" description="Helical" evidence="6">
    <location>
        <begin position="211"/>
        <end position="231"/>
    </location>
</feature>
<keyword evidence="5 6" id="KW-0472">Membrane</keyword>
<dbReference type="Pfam" id="PF07690">
    <property type="entry name" value="MFS_1"/>
    <property type="match status" value="1"/>
</dbReference>
<organism evidence="8">
    <name type="scientific">Comamonas testosteroni</name>
    <name type="common">Pseudomonas testosteroni</name>
    <dbReference type="NCBI Taxonomy" id="285"/>
    <lineage>
        <taxon>Bacteria</taxon>
        <taxon>Pseudomonadati</taxon>
        <taxon>Pseudomonadota</taxon>
        <taxon>Betaproteobacteria</taxon>
        <taxon>Burkholderiales</taxon>
        <taxon>Comamonadaceae</taxon>
        <taxon>Comamonas</taxon>
    </lineage>
</organism>
<reference evidence="8" key="6">
    <citation type="journal article" date="2005" name="Appl. Environ. Microbiol.">
        <title>Identification of 9,17-dioxo-1,2,3,4,10,19-hexanorandrostan-5-oic acid, 4-hydroxy-2-oxohexanoic acid, and 2-hydroxyhexa-2,4-dienoic acid and related enzymes involved in testosterone degradation in Comamonas testosteroni TA441.</title>
        <authorList>
            <person name="Horinouchi M."/>
            <person name="Hayashi T."/>
            <person name="Koshino H."/>
            <person name="Kurita T."/>
            <person name="Kudo T."/>
        </authorList>
    </citation>
    <scope>NUCLEOTIDE SEQUENCE</scope>
    <source>
        <strain evidence="8">T441</strain>
    </source>
</reference>
<reference evidence="8" key="10">
    <citation type="journal article" date="2012" name="J. Steroid Biochem. Mol. Biol.">
        <title>Steroid degradation in Comamonas testosteroni.</title>
        <authorList>
            <person name="Horinouchi M."/>
            <person name="Hayashi T."/>
            <person name="Kudo T."/>
        </authorList>
    </citation>
    <scope>NUCLEOTIDE SEQUENCE</scope>
    <source>
        <strain evidence="8">T441</strain>
    </source>
</reference>
<reference evidence="8" key="7">
    <citation type="journal article" date="2006" name="J. Steroid Biochem. Mol. Biol.">
        <title>ORF18-disrupted mutant of Comamonas testosteroni TA441 accumulates significant amounts of 9,17-dioxo-1,2,3,4,10,19-hexanorandrostan-5-oic acid and its derivatives after incubation with steroids.</title>
        <authorList>
            <person name="Horinouchi M."/>
            <person name="Hayashi T."/>
            <person name="Koshino H."/>
            <person name="Kudo T."/>
        </authorList>
    </citation>
    <scope>NUCLEOTIDE SEQUENCE</scope>
    <source>
        <strain evidence="8">T441</strain>
    </source>
</reference>
<accession>A0A0A8ICD7</accession>
<reference evidence="8" key="2">
    <citation type="journal article" date="2003" name="Appl. Environ. Microbiol.">
        <title>Gene encoding the hydrolase for the product of the meta-cleavage reaction in testosterone degradation by Comamonas testosteroni.</title>
        <authorList>
            <person name="Horinouchi M."/>
            <person name="Hayashi T."/>
            <person name="Koshino H."/>
            <person name="Yamamoto T."/>
            <person name="Kudo T."/>
        </authorList>
    </citation>
    <scope>NUCLEOTIDE SEQUENCE</scope>
    <source>
        <strain evidence="8">T441</strain>
    </source>
</reference>
<keyword evidence="4 6" id="KW-1133">Transmembrane helix</keyword>
<dbReference type="Gene3D" id="1.20.1250.20">
    <property type="entry name" value="MFS general substrate transporter like domains"/>
    <property type="match status" value="1"/>
</dbReference>
<feature type="transmembrane region" description="Helical" evidence="6">
    <location>
        <begin position="57"/>
        <end position="80"/>
    </location>
</feature>
<evidence type="ECO:0000256" key="6">
    <source>
        <dbReference type="SAM" id="Phobius"/>
    </source>
</evidence>
<feature type="transmembrane region" description="Helical" evidence="6">
    <location>
        <begin position="444"/>
        <end position="464"/>
    </location>
</feature>
<evidence type="ECO:0000256" key="1">
    <source>
        <dbReference type="ARBA" id="ARBA00004141"/>
    </source>
</evidence>
<reference evidence="8" key="11">
    <citation type="journal article" date="2014" name="J. Bacteriol.">
        <title>Identification of 9?-hydroxy-17-oxo-1,2,3,4,10,19-hexanorandrostan-5-oic acid in steroid degradation by Comamonas testosteroni TA441 and its conversion to the corresponding 6-en-5-oyl coenzyme A (CoA) involving open reading frame 28 (ORF28)- and ORF30-encoded acyl-CoA dehydrogenases.</title>
        <authorList>
            <person name="Horinouchi M."/>
            <person name="Hayashi T."/>
            <person name="Koshino H."/>
            <person name="Malon M."/>
            <person name="Hirota H."/>
            <person name="Kudo T."/>
        </authorList>
    </citation>
    <scope>NUCLEOTIDE SEQUENCE</scope>
    <source>
        <strain evidence="8">T441</strain>
    </source>
</reference>
<keyword evidence="2" id="KW-0813">Transport</keyword>
<keyword evidence="3 6" id="KW-0812">Transmembrane</keyword>
<feature type="transmembrane region" description="Helical" evidence="6">
    <location>
        <begin position="377"/>
        <end position="399"/>
    </location>
</feature>
<evidence type="ECO:0000256" key="5">
    <source>
        <dbReference type="ARBA" id="ARBA00023136"/>
    </source>
</evidence>
<dbReference type="GO" id="GO:0022857">
    <property type="term" value="F:transmembrane transporter activity"/>
    <property type="evidence" value="ECO:0007669"/>
    <property type="project" value="InterPro"/>
</dbReference>
<dbReference type="EMBL" id="LC010134">
    <property type="protein sequence ID" value="BAP91359.1"/>
    <property type="molecule type" value="Genomic_DNA"/>
</dbReference>
<feature type="transmembrane region" description="Helical" evidence="6">
    <location>
        <begin position="411"/>
        <end position="432"/>
    </location>
</feature>
<dbReference type="PROSITE" id="PS50850">
    <property type="entry name" value="MFS"/>
    <property type="match status" value="1"/>
</dbReference>
<feature type="domain" description="Major facilitator superfamily (MFS) profile" evidence="7">
    <location>
        <begin position="58"/>
        <end position="471"/>
    </location>
</feature>
<feature type="transmembrane region" description="Helical" evidence="6">
    <location>
        <begin position="125"/>
        <end position="148"/>
    </location>
</feature>
<dbReference type="AlphaFoldDB" id="A0A0A8ICD7"/>
<reference evidence="8" key="3">
    <citation type="journal article" date="2003" name="Appl. Environ. Microbiol.">
        <title>A new bacterial steroid degradation gene cluster in Comamonas testosteroni TA441 which consists of aromatic-compound degradation genes for seco-steroids and 3-ketosteroid dehydrogenase genes.</title>
        <authorList>
            <person name="Horinouchi M."/>
            <person name="Hayashi T."/>
            <person name="Yamamoto T."/>
            <person name="Kudo T."/>
        </authorList>
    </citation>
    <scope>NUCLEOTIDE SEQUENCE</scope>
    <source>
        <strain evidence="8">T441</strain>
    </source>
</reference>
<protein>
    <submittedName>
        <fullName evidence="8">AMP-dependent acyl-CoA synthetase and ligase</fullName>
    </submittedName>
</protein>
<evidence type="ECO:0000259" key="7">
    <source>
        <dbReference type="PROSITE" id="PS50850"/>
    </source>
</evidence>